<comment type="subunit">
    <text evidence="2 10">Heterodimer of an alpha and a beta chain.</text>
</comment>
<dbReference type="RefSeq" id="WP_135271284.1">
    <property type="nucleotide sequence ID" value="NZ_SRIB01000008.1"/>
</dbReference>
<dbReference type="InterPro" id="IPR050771">
    <property type="entry name" value="Alpha-ketoacid_DH_E1_comp"/>
</dbReference>
<evidence type="ECO:0000256" key="7">
    <source>
        <dbReference type="ARBA" id="ARBA00023317"/>
    </source>
</evidence>
<dbReference type="InterPro" id="IPR029061">
    <property type="entry name" value="THDP-binding"/>
</dbReference>
<evidence type="ECO:0000256" key="6">
    <source>
        <dbReference type="ARBA" id="ARBA00023052"/>
    </source>
</evidence>
<reference evidence="12 13" key="1">
    <citation type="submission" date="2019-03" db="EMBL/GenBank/DDBJ databases">
        <title>Draft genome sequence data and analysis of a Fermenting Bacterium, Soehngenia longevitae strain 1933PT, isolated from petroleum reservoir in Azerbaijan.</title>
        <authorList>
            <person name="Grouzdev D.S."/>
            <person name="Bidzhieva S.K."/>
            <person name="Sokolova D.S."/>
            <person name="Tourova T.P."/>
            <person name="Poltaraus A.B."/>
            <person name="Nazina T.N."/>
        </authorList>
    </citation>
    <scope>NUCLEOTIDE SEQUENCE [LARGE SCALE GENOMIC DNA]</scope>
    <source>
        <strain evidence="12 13">1933P</strain>
    </source>
</reference>
<evidence type="ECO:0000256" key="9">
    <source>
        <dbReference type="ARBA" id="ARBA00051231"/>
    </source>
</evidence>
<evidence type="ECO:0000256" key="10">
    <source>
        <dbReference type="RuleBase" id="RU366007"/>
    </source>
</evidence>
<dbReference type="PANTHER" id="PTHR43380:SF1">
    <property type="entry name" value="2-OXOISOVALERATE DEHYDROGENASE SUBUNIT ALPHA, MITOCHONDRIAL"/>
    <property type="match status" value="1"/>
</dbReference>
<gene>
    <name evidence="12" type="primary">pdhA</name>
    <name evidence="12" type="ORF">E4100_06805</name>
</gene>
<dbReference type="GO" id="GO:0004739">
    <property type="term" value="F:pyruvate dehydrogenase (acetyl-transferring) activity"/>
    <property type="evidence" value="ECO:0007669"/>
    <property type="project" value="UniProtKB-UniRule"/>
</dbReference>
<dbReference type="SUPFAM" id="SSF52518">
    <property type="entry name" value="Thiamin diphosphate-binding fold (THDP-binding)"/>
    <property type="match status" value="1"/>
</dbReference>
<dbReference type="EMBL" id="SRIB01000008">
    <property type="protein sequence ID" value="TFZ39968.1"/>
    <property type="molecule type" value="Genomic_DNA"/>
</dbReference>
<keyword evidence="5 10" id="KW-0560">Oxidoreductase</keyword>
<dbReference type="Proteomes" id="UP000298381">
    <property type="component" value="Unassembled WGS sequence"/>
</dbReference>
<keyword evidence="6 10" id="KW-0786">Thiamine pyrophosphate</keyword>
<dbReference type="GO" id="GO:0009083">
    <property type="term" value="P:branched-chain amino acid catabolic process"/>
    <property type="evidence" value="ECO:0007669"/>
    <property type="project" value="TreeGrafter"/>
</dbReference>
<comment type="cofactor">
    <cofactor evidence="1 10">
        <name>thiamine diphosphate</name>
        <dbReference type="ChEBI" id="CHEBI:58937"/>
    </cofactor>
</comment>
<evidence type="ECO:0000256" key="5">
    <source>
        <dbReference type="ARBA" id="ARBA00023002"/>
    </source>
</evidence>
<feature type="domain" description="Dehydrogenase E1 component" evidence="11">
    <location>
        <begin position="42"/>
        <end position="326"/>
    </location>
</feature>
<dbReference type="InterPro" id="IPR017596">
    <property type="entry name" value="PdhA/BkdA"/>
</dbReference>
<organism evidence="12 13">
    <name type="scientific">Soehngenia longivitae</name>
    <dbReference type="NCBI Taxonomy" id="2562294"/>
    <lineage>
        <taxon>Bacteria</taxon>
        <taxon>Bacillati</taxon>
        <taxon>Bacillota</taxon>
        <taxon>Tissierellia</taxon>
        <taxon>Tissierellales</taxon>
        <taxon>Tissierellaceae</taxon>
        <taxon>Soehngenia</taxon>
    </lineage>
</organism>
<dbReference type="Gene3D" id="3.40.50.970">
    <property type="match status" value="1"/>
</dbReference>
<keyword evidence="7 10" id="KW-0670">Pyruvate</keyword>
<protein>
    <recommendedName>
        <fullName evidence="4 10">Pyruvate dehydrogenase E1 component subunit alpha</fullName>
        <ecNumber evidence="3 10">1.2.4.1</ecNumber>
    </recommendedName>
</protein>
<evidence type="ECO:0000256" key="8">
    <source>
        <dbReference type="ARBA" id="ARBA00025211"/>
    </source>
</evidence>
<dbReference type="PANTHER" id="PTHR43380">
    <property type="entry name" value="2-OXOISOVALERATE DEHYDROGENASE SUBUNIT ALPHA, MITOCHONDRIAL"/>
    <property type="match status" value="1"/>
</dbReference>
<sequence length="361" mass="41034">MIFDEYNPLDNKMYQVLDENGNLVNDKDVPNLGDDELIFLFKTMLYERIIDEKALSYQRQGRMLTYAPNIGQEAAQIGSAYAIDKDDWLVPAFRELGAWLIKGVPLKNIYLYWYGNEWGSHFPDDIRMLPVSVPIASQLQHATGIGMANNIKGEKNVAMTYVGDGGTSHGDFHEALNFAAVFNAPVIFIIQNNQYAISTPRKVQTKSKNLAVKAIAYGMPGILVDGNDIFAMYNASKIAVERARNGEGPTLIEAFTYRLGAHTTSDDPTKYREDKEVEEWKKKDPILRFELFLKNKGLIDDKWIENTKAELEKDVTTTFEEIEGKSDTEIDDIFKYTYEKMTPQLEEQLSEYKAFLEGGNK</sequence>
<evidence type="ECO:0000259" key="11">
    <source>
        <dbReference type="Pfam" id="PF00676"/>
    </source>
</evidence>
<proteinExistence type="predicted"/>
<dbReference type="AlphaFoldDB" id="A0A4Z0D3L7"/>
<dbReference type="EC" id="1.2.4.1" evidence="3 10"/>
<dbReference type="CDD" id="cd02000">
    <property type="entry name" value="TPP_E1_PDC_ADC_BCADC"/>
    <property type="match status" value="1"/>
</dbReference>
<evidence type="ECO:0000256" key="2">
    <source>
        <dbReference type="ARBA" id="ARBA00011870"/>
    </source>
</evidence>
<comment type="catalytic activity">
    <reaction evidence="9 10">
        <text>N(6)-[(R)-lipoyl]-L-lysyl-[protein] + pyruvate + H(+) = N(6)-[(R)-S(8)-acetyldihydrolipoyl]-L-lysyl-[protein] + CO2</text>
        <dbReference type="Rhea" id="RHEA:19189"/>
        <dbReference type="Rhea" id="RHEA-COMP:10474"/>
        <dbReference type="Rhea" id="RHEA-COMP:10478"/>
        <dbReference type="ChEBI" id="CHEBI:15361"/>
        <dbReference type="ChEBI" id="CHEBI:15378"/>
        <dbReference type="ChEBI" id="CHEBI:16526"/>
        <dbReference type="ChEBI" id="CHEBI:83099"/>
        <dbReference type="ChEBI" id="CHEBI:83111"/>
        <dbReference type="EC" id="1.2.4.1"/>
    </reaction>
</comment>
<dbReference type="InterPro" id="IPR001017">
    <property type="entry name" value="DH_E1"/>
</dbReference>
<accession>A0A4Z0D3L7</accession>
<comment type="function">
    <text evidence="8 10">The pyruvate dehydrogenase complex catalyzes the overall conversion of pyruvate to acetyl-CoA and CO(2). It contains multiple copies of three enzymatic components: pyruvate dehydrogenase (E1), dihydrolipoamide acetyltransferase (E2) and lipoamide dehydrogenase (E3).</text>
</comment>
<evidence type="ECO:0000313" key="12">
    <source>
        <dbReference type="EMBL" id="TFZ39968.1"/>
    </source>
</evidence>
<comment type="caution">
    <text evidence="12">The sequence shown here is derived from an EMBL/GenBank/DDBJ whole genome shotgun (WGS) entry which is preliminary data.</text>
</comment>
<dbReference type="Pfam" id="PF00676">
    <property type="entry name" value="E1_dh"/>
    <property type="match status" value="1"/>
</dbReference>
<dbReference type="OrthoDB" id="9766715at2"/>
<evidence type="ECO:0000256" key="1">
    <source>
        <dbReference type="ARBA" id="ARBA00001964"/>
    </source>
</evidence>
<dbReference type="NCBIfam" id="TIGR03181">
    <property type="entry name" value="PDH_E1_alph_x"/>
    <property type="match status" value="1"/>
</dbReference>
<keyword evidence="13" id="KW-1185">Reference proteome</keyword>
<evidence type="ECO:0000256" key="3">
    <source>
        <dbReference type="ARBA" id="ARBA00012281"/>
    </source>
</evidence>
<name>A0A4Z0D3L7_9FIRM</name>
<evidence type="ECO:0000256" key="4">
    <source>
        <dbReference type="ARBA" id="ARBA00014159"/>
    </source>
</evidence>
<evidence type="ECO:0000313" key="13">
    <source>
        <dbReference type="Proteomes" id="UP000298381"/>
    </source>
</evidence>